<dbReference type="SMART" id="SM01294">
    <property type="entry name" value="PKS_PP_betabranch"/>
    <property type="match status" value="1"/>
</dbReference>
<keyword evidence="12" id="KW-1185">Reference proteome</keyword>
<keyword evidence="5 9" id="KW-0812">Transmembrane</keyword>
<dbReference type="GO" id="GO:0031177">
    <property type="term" value="F:phosphopantetheine binding"/>
    <property type="evidence" value="ECO:0007669"/>
    <property type="project" value="InterPro"/>
</dbReference>
<comment type="caution">
    <text evidence="11">The sequence shown here is derived from an EMBL/GenBank/DDBJ whole genome shotgun (WGS) entry which is preliminary data.</text>
</comment>
<keyword evidence="2" id="KW-0596">Phosphopantetheine</keyword>
<keyword evidence="7 9" id="KW-0472">Membrane</keyword>
<dbReference type="PROSITE" id="PS00455">
    <property type="entry name" value="AMP_BINDING"/>
    <property type="match status" value="2"/>
</dbReference>
<feature type="domain" description="Carrier" evidence="10">
    <location>
        <begin position="2436"/>
        <end position="2512"/>
    </location>
</feature>
<feature type="transmembrane region" description="Helical" evidence="9">
    <location>
        <begin position="2934"/>
        <end position="2957"/>
    </location>
</feature>
<dbReference type="InterPro" id="IPR020845">
    <property type="entry name" value="AMP-binding_CS"/>
</dbReference>
<dbReference type="Gene3D" id="2.30.38.10">
    <property type="entry name" value="Luciferase, Domain 3"/>
    <property type="match status" value="1"/>
</dbReference>
<dbReference type="Gene3D" id="3.40.50.980">
    <property type="match status" value="2"/>
</dbReference>
<feature type="transmembrane region" description="Helical" evidence="9">
    <location>
        <begin position="3144"/>
        <end position="3165"/>
    </location>
</feature>
<evidence type="ECO:0000256" key="8">
    <source>
        <dbReference type="ARBA" id="ARBA00029454"/>
    </source>
</evidence>
<evidence type="ECO:0000256" key="4">
    <source>
        <dbReference type="ARBA" id="ARBA00022598"/>
    </source>
</evidence>
<dbReference type="PROSITE" id="PS50075">
    <property type="entry name" value="CARRIER"/>
    <property type="match status" value="2"/>
</dbReference>
<evidence type="ECO:0000313" key="12">
    <source>
        <dbReference type="Proteomes" id="UP001163105"/>
    </source>
</evidence>
<evidence type="ECO:0000259" key="10">
    <source>
        <dbReference type="PROSITE" id="PS50075"/>
    </source>
</evidence>
<dbReference type="SUPFAM" id="SSF47336">
    <property type="entry name" value="ACP-like"/>
    <property type="match status" value="3"/>
</dbReference>
<dbReference type="InterPro" id="IPR036736">
    <property type="entry name" value="ACP-like_sf"/>
</dbReference>
<keyword evidence="4" id="KW-0436">Ligase</keyword>
<dbReference type="InterPro" id="IPR010071">
    <property type="entry name" value="AA_adenyl_dom"/>
</dbReference>
<evidence type="ECO:0000256" key="7">
    <source>
        <dbReference type="ARBA" id="ARBA00023136"/>
    </source>
</evidence>
<sequence>MQYLVRDANNLNYISVRADKPSVSNATRDMPLIVSPVTDADIPIIVAIEHAAVVQSPLNPLAAVRQKLFNLTPGHKQEDEEYLRQMERIVRAGFARRVKDNSYFFKVTDTDIPAHTDNKRLIDLDTLCHEDKDQIWQWNAQIPRRNNSLLQDLFSQHVVSYGDRIAVDSWDGTLSYAELDKRSTILAARLLEDEIAIAGQIVPLCFEKTIWTTITILALAKTGCTFVLLDPHQPSERLRSIMGQLEASTVLARPETASIASPLAQTVIIVDDTLLQEEINLDKLYRRQLSISPTDTLYLVFTSGSTGIPKGVRISHANLCSAATHQARALGFANARTLDSSSYSFDAYIFNTFYTLLSGGCLCVCSDTDRMNKLQATLRDMKVTLVQLTPSLSQVLDPASLPDLRTLILTGEKLSESVLNPWLATGRIRVINAYGPTECTIMCAANTNVHSAGVADSVGHGLGATLWIADVNDINRLAPIGAVGELLIEGPLIGQGYLGDEEGSQDSLISPPAAGYLAGVARAPHQPLFRTRDLARYNPDGSITYIGRMDTQIKINGQRVEVGEIEHWLSRHWPQDVHIVVDAVKWPTGATQLIAFVGGYSDSPAAKQLQTLVVNGHAALSDHLPKYMIPSAYFPVQATPMTASGKTDRKTLRQLALAAPSLLLSPYQEKDSGCEETTDRPFVAHELLLREQWAKALDIAESSVQLDDNFFATGDSLAAIRLVTLSRSSGLADFTVADVFRHPKLADLAYHIGERELKPLELPSDIPPFSQLCRNQDEVDMLRLAISQAIAVDTTDVEDAYPCSPIQEEMMALSAITPRDFVTREVLQVPADVDMSRLLRATQSLALSIQILRTRIIHVNDATGGCFPRLVQVVVGGPVPVSSYSSLETCLQNERDKVTGLGDPLFRLAIADGGAQENMPGATRHLVLLMHHAIYDGWFVDLLMKCLRDKYAGQQQLDLVPYHRFIQHLESSEKTDAENYWQHRLDDLNITLFPEYPAPNYRPTPKGIHQHRIPTVPWARAAGVTPSTLIHAAWATVLSSHSDSEDVVFGATLLGRQIPMTGIENVAGPTIATVPVRIKATATATLHQFLQTVQTQAAEMIPFCHFGIRNIRGLSLEAEMACQFRSFLVIQPPATNSGNDYLSLGRGSENILAFNTYALMLECQLDERGGLEVRASFDEDVLDCHRVQRMIHQMEQVLDLLCSADQSSLVSDVLPLAASGSNSLTPTQPSLPSHFSQIALYVQQSLGSQVSEVVLDVVELPGLSKRIVGFLRVDSMDNLKEALSVLNKDLINHFPRRLIPSYYLPLHQFPLTVHGKPDRDELRTIAREATPQQLIGDLPCPLDTQGAGDERALTSAERSFQRLWASAIGIPVTSINKRSSFLFLGGDSLAAMKFVAAARDEGYSITVAEVLKTPILAEMAVIARCDNENRSSIAQILPFSLLGQTVDRALLASACNAHPDAIQDAYPCSPLQESMISRTLQRAGHFVSQGFVKLPPDVDFSRLEKAWQHVARVTPILRTRIVDLAGHGLYQVVVDDPIPWSLHDGLDSVPAVSVGLGDPLIWLCAIKSTDGEGNKNPSLRLTIHHALYDRWSISLILRAVESVYAGDGGTPQPLLPFNIFINYLVQDLDEEQAKVFWGQYLSDLRAREFPSLPNRRHQPTQNAYLTHPISGIQWPKNSTATTVLKAAWAIVASLYTNCDDVLFGLTVMGRQVPIPGIEAVIGPTIATVPVRVLVDWQGSPPDFLQRVQSQGVDMIPVEQYGLGRICRLSADADMASQFRSLLVVQPPQSESSEDEMFGFQLGGDIQEGDIIALTVECTIQNDLPDQQAGVFVHLSYDMQVLDQAQSHRIASLLEHVVRNLCSYGEMDYMTLADIDMLTEADRHSIWTTNLDVPQTSNSHLSVILPDRVADAANTVAICAWDGDMTYAMLYEKAWELAYTLVVTYNCGPEVVVPICSAKSRWVLVAVLAVVMSGGVILLMDPSQPIERLQGILKKVDATFVLTTSCTTVTVVHQLGPPALAVDKESTYPSTASSITKDDRSWVPKLQPEDAAYIIFTSGSTGVPKGAIITHANCCSALFHQSKALGITKESRVTDLSSYAFDVCFELYLNALYSGGCICIPSDEECLNDMSGSIRRFEANYLELTPSVARLIDPATVPSLGTVVFGGEAVCIDDVTRWPPTVKVRNAYGPCECTSSSTIGTYGEDFFDSVTLGLPYGVNSWIISTVQPNSLAPVGGEGELVLEGPLVGRGYLNAPDQNAKAFVNDPNWLLRGNGGSIQGRAGRLYRTGDLVKTDSRGRLVFLGRKDAQVKIRGQRVEMEEIETRAREVLGSSFSVAAEVIETHRGTSDMKVQTLTLFVCTADDQLTSEGKVTSSSALWNDLSIKLAQTLPRYMVPSAFVRLERFPMTTTGKIDRRALRAIGVETRAEDMRRTTGEAELATEQERLLARSWGETLGVTPDSIGRSESFFDLGGDSLAAIHLVGVARKFGLRLTVLMIFRHPTFEDMARQLEEAVGSVDGITAVKRAPPHEPRTLPTAAEVADMLSVDAHSITDILPVTEFQEYAIRCTLEMPRTEWNYLSVAFPAPTDEGQLRRVCDQLFQQLDVFRSVFAQFGDRHLQVFLDHLDPPVSVTHTTGSLDAACTTICEQDLTEVVLPGSPFVRCNIIIDDLTGEARLVLGLSHACYDGVSLPLLAECIGAMYEERPLPAIGKFASYLRDTMVLADDALAHWSSVLKDSPAPTSLSGSPPEATLAPQVRRRFTKTLTVTHLPKRITPATAFFAALSAGLATITGQDGIVIGRAVSGRANASSSVALESIIGPCLNIVPARTKAPVEEDSVRFLETLQEQFTASIPHETIGLAEIVKHCTAWPPGTSYGCVFYYQGMAEPVASAGGHEFALDAEPIGHQEREEVEEGFQDPDELRNWWARFRARHPEPLAEFLATIVSIFLGIAGTLTVSLSTDPSSIYGTFEVAWSSGFAWMLGIYIGGGVSGAHMNPVVSVSLSIFRRFPWRQCAVYVLIQLLAATAAGSLAYAVFRDSIRRVDPAQETTWAAFCATPQEWMSTAGAVFSQLVQSAIMMIMVFALGDDQNDPPGAGMHAFILGLLVTSLKLTLGHNTGSALNPAADFGPRLVMLWVGYDRTLVFGDVWWIIGPWAANLAGAIVGGIVYDGFIFADIAFEQGIQGLHFYKTGTKRAEHDLPCKVSCATCGSFILDEGRNMLLISPSLLTLDTEQLRKNFDVRQHLFYSRRVSDIADGKPKWAGLNGKSELLEEG</sequence>
<feature type="domain" description="Carrier" evidence="10">
    <location>
        <begin position="1351"/>
        <end position="1427"/>
    </location>
</feature>
<keyword evidence="3" id="KW-0597">Phosphoprotein</keyword>
<evidence type="ECO:0000256" key="6">
    <source>
        <dbReference type="ARBA" id="ARBA00022989"/>
    </source>
</evidence>
<protein>
    <submittedName>
        <fullName evidence="11">C6 transcription factor</fullName>
    </submittedName>
</protein>
<dbReference type="CDD" id="cd00333">
    <property type="entry name" value="MIP"/>
    <property type="match status" value="1"/>
</dbReference>
<dbReference type="InterPro" id="IPR000425">
    <property type="entry name" value="MIP"/>
</dbReference>
<dbReference type="NCBIfam" id="TIGR01733">
    <property type="entry name" value="AA-adenyl-dom"/>
    <property type="match status" value="1"/>
</dbReference>
<dbReference type="InterPro" id="IPR045851">
    <property type="entry name" value="AMP-bd_C_sf"/>
</dbReference>
<dbReference type="InterPro" id="IPR042099">
    <property type="entry name" value="ANL_N_sf"/>
</dbReference>
<dbReference type="Proteomes" id="UP001163105">
    <property type="component" value="Unassembled WGS sequence"/>
</dbReference>
<dbReference type="InterPro" id="IPR023271">
    <property type="entry name" value="Aquaporin-like"/>
</dbReference>
<comment type="subcellular location">
    <subcellularLocation>
        <location evidence="1">Membrane</location>
        <topology evidence="1">Multi-pass membrane protein</topology>
    </subcellularLocation>
</comment>
<comment type="similarity">
    <text evidence="8">Belongs to the NRP synthetase family.</text>
</comment>
<feature type="transmembrane region" description="Helical" evidence="9">
    <location>
        <begin position="2969"/>
        <end position="2990"/>
    </location>
</feature>
<dbReference type="InterPro" id="IPR023213">
    <property type="entry name" value="CAT-like_dom_sf"/>
</dbReference>
<dbReference type="Gene3D" id="3.30.559.10">
    <property type="entry name" value="Chloramphenicol acetyltransferase-like domain"/>
    <property type="match status" value="3"/>
</dbReference>
<dbReference type="GO" id="GO:0043041">
    <property type="term" value="P:amino acid activation for nonribosomal peptide biosynthetic process"/>
    <property type="evidence" value="ECO:0007669"/>
    <property type="project" value="TreeGrafter"/>
</dbReference>
<dbReference type="Gene3D" id="1.20.1080.10">
    <property type="entry name" value="Glycerol uptake facilitator protein"/>
    <property type="match status" value="1"/>
</dbReference>
<dbReference type="PANTHER" id="PTHR45527">
    <property type="entry name" value="NONRIBOSOMAL PEPTIDE SYNTHETASE"/>
    <property type="match status" value="1"/>
</dbReference>
<dbReference type="InterPro" id="IPR020806">
    <property type="entry name" value="PKS_PP-bd"/>
</dbReference>
<dbReference type="Gene3D" id="3.30.559.30">
    <property type="entry name" value="Nonribosomal peptide synthetase, condensation domain"/>
    <property type="match status" value="3"/>
</dbReference>
<dbReference type="GO" id="GO:0016874">
    <property type="term" value="F:ligase activity"/>
    <property type="evidence" value="ECO:0007669"/>
    <property type="project" value="UniProtKB-KW"/>
</dbReference>
<dbReference type="SUPFAM" id="SSF56801">
    <property type="entry name" value="Acetyl-CoA synthetase-like"/>
    <property type="match status" value="3"/>
</dbReference>
<dbReference type="InterPro" id="IPR009081">
    <property type="entry name" value="PP-bd_ACP"/>
</dbReference>
<dbReference type="CDD" id="cd19545">
    <property type="entry name" value="FUM14_C_NRPS-like"/>
    <property type="match status" value="2"/>
</dbReference>
<evidence type="ECO:0000256" key="9">
    <source>
        <dbReference type="SAM" id="Phobius"/>
    </source>
</evidence>
<dbReference type="SMART" id="SM00823">
    <property type="entry name" value="PKS_PP"/>
    <property type="match status" value="2"/>
</dbReference>
<gene>
    <name evidence="11" type="ORF">O9K51_10090</name>
</gene>
<dbReference type="InterPro" id="IPR001242">
    <property type="entry name" value="Condensation_dom"/>
</dbReference>
<evidence type="ECO:0000313" key="11">
    <source>
        <dbReference type="EMBL" id="KAJ6437120.1"/>
    </source>
</evidence>
<feature type="transmembrane region" description="Helical" evidence="9">
    <location>
        <begin position="3092"/>
        <end position="3110"/>
    </location>
</feature>
<dbReference type="PANTHER" id="PTHR45527:SF3">
    <property type="entry name" value="SIDEROPHORE SYNTHETASE (EUROFUNG)"/>
    <property type="match status" value="1"/>
</dbReference>
<dbReference type="GO" id="GO:0044550">
    <property type="term" value="P:secondary metabolite biosynthetic process"/>
    <property type="evidence" value="ECO:0007669"/>
    <property type="project" value="TreeGrafter"/>
</dbReference>
<dbReference type="Pfam" id="PF00501">
    <property type="entry name" value="AMP-binding"/>
    <property type="match status" value="2"/>
</dbReference>
<dbReference type="FunFam" id="3.30.300.30:FF:000015">
    <property type="entry name" value="Nonribosomal peptide synthase SidD"/>
    <property type="match status" value="2"/>
</dbReference>
<evidence type="ECO:0000256" key="3">
    <source>
        <dbReference type="ARBA" id="ARBA00022553"/>
    </source>
</evidence>
<dbReference type="Pfam" id="PF00550">
    <property type="entry name" value="PP-binding"/>
    <property type="match status" value="3"/>
</dbReference>
<dbReference type="GO" id="GO:0005737">
    <property type="term" value="C:cytoplasm"/>
    <property type="evidence" value="ECO:0007669"/>
    <property type="project" value="TreeGrafter"/>
</dbReference>
<dbReference type="SUPFAM" id="SSF52777">
    <property type="entry name" value="CoA-dependent acyltransferases"/>
    <property type="match status" value="6"/>
</dbReference>
<evidence type="ECO:0000256" key="1">
    <source>
        <dbReference type="ARBA" id="ARBA00004141"/>
    </source>
</evidence>
<evidence type="ECO:0000256" key="2">
    <source>
        <dbReference type="ARBA" id="ARBA00022450"/>
    </source>
</evidence>
<dbReference type="FunFam" id="3.30.559.30:FF:000003">
    <property type="entry name" value="Nonribosomal peptide synthase SidD"/>
    <property type="match status" value="2"/>
</dbReference>
<dbReference type="Gene3D" id="1.10.1200.10">
    <property type="entry name" value="ACP-like"/>
    <property type="match status" value="3"/>
</dbReference>
<dbReference type="Gene3D" id="3.30.300.30">
    <property type="match status" value="3"/>
</dbReference>
<dbReference type="GO" id="GO:0016020">
    <property type="term" value="C:membrane"/>
    <property type="evidence" value="ECO:0007669"/>
    <property type="project" value="UniProtKB-SubCell"/>
</dbReference>
<keyword evidence="6 9" id="KW-1133">Transmembrane helix</keyword>
<evidence type="ECO:0000256" key="5">
    <source>
        <dbReference type="ARBA" id="ARBA00022692"/>
    </source>
</evidence>
<dbReference type="InterPro" id="IPR000873">
    <property type="entry name" value="AMP-dep_synth/lig_dom"/>
</dbReference>
<dbReference type="EMBL" id="JAQHRD010000013">
    <property type="protein sequence ID" value="KAJ6437120.1"/>
    <property type="molecule type" value="Genomic_DNA"/>
</dbReference>
<dbReference type="Pfam" id="PF00668">
    <property type="entry name" value="Condensation"/>
    <property type="match status" value="3"/>
</dbReference>
<dbReference type="GO" id="GO:0015267">
    <property type="term" value="F:channel activity"/>
    <property type="evidence" value="ECO:0007669"/>
    <property type="project" value="InterPro"/>
</dbReference>
<dbReference type="Pfam" id="PF00230">
    <property type="entry name" value="MIP"/>
    <property type="match status" value="1"/>
</dbReference>
<dbReference type="PRINTS" id="PR00783">
    <property type="entry name" value="MINTRINSICP"/>
</dbReference>
<feature type="transmembrane region" description="Helical" evidence="9">
    <location>
        <begin position="3011"/>
        <end position="3033"/>
    </location>
</feature>
<accession>A0AB34FE18</accession>
<feature type="transmembrane region" description="Helical" evidence="9">
    <location>
        <begin position="3058"/>
        <end position="3080"/>
    </location>
</feature>
<dbReference type="Gene3D" id="3.40.50.12780">
    <property type="entry name" value="N-terminal domain of ligase-like"/>
    <property type="match status" value="1"/>
</dbReference>
<reference evidence="11" key="1">
    <citation type="submission" date="2023-01" db="EMBL/GenBank/DDBJ databases">
        <title>The growth and conidiation of Purpureocillium lavendulum are regulated by nitrogen source and histone H3K14 acetylation.</title>
        <authorList>
            <person name="Tang P."/>
            <person name="Han J."/>
            <person name="Zhang C."/>
            <person name="Tang P."/>
            <person name="Qi F."/>
            <person name="Zhang K."/>
            <person name="Liang L."/>
        </authorList>
    </citation>
    <scope>NUCLEOTIDE SEQUENCE</scope>
    <source>
        <strain evidence="11">YMF1.00683</strain>
    </source>
</reference>
<organism evidence="11 12">
    <name type="scientific">Purpureocillium lavendulum</name>
    <dbReference type="NCBI Taxonomy" id="1247861"/>
    <lineage>
        <taxon>Eukaryota</taxon>
        <taxon>Fungi</taxon>
        <taxon>Dikarya</taxon>
        <taxon>Ascomycota</taxon>
        <taxon>Pezizomycotina</taxon>
        <taxon>Sordariomycetes</taxon>
        <taxon>Hypocreomycetidae</taxon>
        <taxon>Hypocreales</taxon>
        <taxon>Ophiocordycipitaceae</taxon>
        <taxon>Purpureocillium</taxon>
    </lineage>
</organism>
<dbReference type="CDD" id="cd05918">
    <property type="entry name" value="A_NRPS_SidN3_like"/>
    <property type="match status" value="2"/>
</dbReference>
<proteinExistence type="inferred from homology"/>
<name>A0AB34FE18_9HYPO</name>
<dbReference type="SUPFAM" id="SSF81338">
    <property type="entry name" value="Aquaporin-like"/>
    <property type="match status" value="1"/>
</dbReference>